<name>A0ABY4FTP7_9MICO</name>
<sequence>MDSATFLRLPSSIQRLITDGLDAEISAAFERIGQAKTDRRIEPAEVRFLEGDIVRASALRQRLTGEAATS</sequence>
<accession>A0ABY4FTP7</accession>
<protein>
    <submittedName>
        <fullName evidence="1">Uncharacterized protein</fullName>
    </submittedName>
</protein>
<proteinExistence type="predicted"/>
<keyword evidence="2" id="KW-1185">Reference proteome</keyword>
<dbReference type="Proteomes" id="UP000831775">
    <property type="component" value="Chromosome"/>
</dbReference>
<evidence type="ECO:0000313" key="2">
    <source>
        <dbReference type="Proteomes" id="UP000831775"/>
    </source>
</evidence>
<reference evidence="1 2" key="1">
    <citation type="submission" date="2022-04" db="EMBL/GenBank/DDBJ databases">
        <title>Leucobacter sp. isolated from rhizosphere of onion.</title>
        <authorList>
            <person name="Won M."/>
            <person name="Lee C.-M."/>
            <person name="Woen H.-Y."/>
            <person name="Kwon S.-W."/>
        </authorList>
    </citation>
    <scope>NUCLEOTIDE SEQUENCE [LARGE SCALE GENOMIC DNA]</scope>
    <source>
        <strain evidence="1 2">H25R-14</strain>
    </source>
</reference>
<evidence type="ECO:0000313" key="1">
    <source>
        <dbReference type="EMBL" id="UOQ59676.1"/>
    </source>
</evidence>
<dbReference type="EMBL" id="CP095043">
    <property type="protein sequence ID" value="UOQ59676.1"/>
    <property type="molecule type" value="Genomic_DNA"/>
</dbReference>
<gene>
    <name evidence="1" type="ORF">MUN76_11535</name>
</gene>
<organism evidence="1 2">
    <name type="scientific">Leucobacter rhizosphaerae</name>
    <dbReference type="NCBI Taxonomy" id="2932245"/>
    <lineage>
        <taxon>Bacteria</taxon>
        <taxon>Bacillati</taxon>
        <taxon>Actinomycetota</taxon>
        <taxon>Actinomycetes</taxon>
        <taxon>Micrococcales</taxon>
        <taxon>Microbacteriaceae</taxon>
        <taxon>Leucobacter</taxon>
    </lineage>
</organism>
<dbReference type="RefSeq" id="WP_244684824.1">
    <property type="nucleotide sequence ID" value="NZ_CP095043.1"/>
</dbReference>